<evidence type="ECO:0000256" key="10">
    <source>
        <dbReference type="ARBA" id="ARBA00022801"/>
    </source>
</evidence>
<evidence type="ECO:0000256" key="3">
    <source>
        <dbReference type="ARBA" id="ARBA00004065"/>
    </source>
</evidence>
<evidence type="ECO:0000259" key="14">
    <source>
        <dbReference type="PROSITE" id="PS51975"/>
    </source>
</evidence>
<evidence type="ECO:0000313" key="18">
    <source>
        <dbReference type="Proteomes" id="UP000581087"/>
    </source>
</evidence>
<evidence type="ECO:0000256" key="4">
    <source>
        <dbReference type="ARBA" id="ARBA00004496"/>
    </source>
</evidence>
<keyword evidence="6" id="KW-0963">Cytoplasm</keyword>
<comment type="subcellular location">
    <subcellularLocation>
        <location evidence="4">Cytoplasm</location>
    </subcellularLocation>
</comment>
<sequence length="214" mass="22481">MPVVLPTFQVETAMLAAGSSCIIAIDEVGRGALAGPVTVGVAVVDARTGVMPEGLRDSKLLSEPRREAMAPLASSWVARFAVGEATAAEIDEIGIVASLGVAGRRAISDLLSAGADVSGATVLLDGSHDWLTPALLWPLPVRVRPKADRDCAAVAAASVIAKVHRDTVMRGWHEQYPHYEWAGNKGYGSATHLAAIAEHGPSDLHRRTWLRAPA</sequence>
<evidence type="ECO:0000256" key="8">
    <source>
        <dbReference type="ARBA" id="ARBA00022723"/>
    </source>
</evidence>
<dbReference type="PROSITE" id="PS51975">
    <property type="entry name" value="RNASE_H_2"/>
    <property type="match status" value="1"/>
</dbReference>
<dbReference type="RefSeq" id="WP_129172805.1">
    <property type="nucleotide sequence ID" value="NZ_JACCBI010000001.1"/>
</dbReference>
<reference evidence="15 18" key="2">
    <citation type="submission" date="2020-07" db="EMBL/GenBank/DDBJ databases">
        <title>Sequencing the genomes of 1000 actinobacteria strains.</title>
        <authorList>
            <person name="Klenk H.-P."/>
        </authorList>
    </citation>
    <scope>NUCLEOTIDE SEQUENCE [LARGE SCALE GENOMIC DNA]</scope>
    <source>
        <strain evidence="15 18">DSM 23870</strain>
    </source>
</reference>
<dbReference type="GO" id="GO:0046872">
    <property type="term" value="F:metal ion binding"/>
    <property type="evidence" value="ECO:0007669"/>
    <property type="project" value="UniProtKB-KW"/>
</dbReference>
<dbReference type="Gene3D" id="3.30.420.10">
    <property type="entry name" value="Ribonuclease H-like superfamily/Ribonuclease H"/>
    <property type="match status" value="1"/>
</dbReference>
<dbReference type="InterPro" id="IPR001352">
    <property type="entry name" value="RNase_HII/HIII"/>
</dbReference>
<keyword evidence="11" id="KW-0464">Manganese</keyword>
<dbReference type="InterPro" id="IPR022898">
    <property type="entry name" value="RNase_HII"/>
</dbReference>
<keyword evidence="8 12" id="KW-0479">Metal-binding</keyword>
<comment type="function">
    <text evidence="3 13">Endonuclease that specifically degrades the RNA of RNA-DNA hybrids.</text>
</comment>
<comment type="similarity">
    <text evidence="5 13">Belongs to the RNase HII family.</text>
</comment>
<dbReference type="PANTHER" id="PTHR10954">
    <property type="entry name" value="RIBONUCLEASE H2 SUBUNIT A"/>
    <property type="match status" value="1"/>
</dbReference>
<dbReference type="GO" id="GO:0004523">
    <property type="term" value="F:RNA-DNA hybrid ribonuclease activity"/>
    <property type="evidence" value="ECO:0007669"/>
    <property type="project" value="UniProtKB-UniRule"/>
</dbReference>
<evidence type="ECO:0000313" key="15">
    <source>
        <dbReference type="EMBL" id="NYD66559.1"/>
    </source>
</evidence>
<evidence type="ECO:0000256" key="5">
    <source>
        <dbReference type="ARBA" id="ARBA00007383"/>
    </source>
</evidence>
<dbReference type="GO" id="GO:0032299">
    <property type="term" value="C:ribonuclease H2 complex"/>
    <property type="evidence" value="ECO:0007669"/>
    <property type="project" value="TreeGrafter"/>
</dbReference>
<comment type="cofactor">
    <cofactor evidence="2">
        <name>Mg(2+)</name>
        <dbReference type="ChEBI" id="CHEBI:18420"/>
    </cofactor>
</comment>
<keyword evidence="10 12" id="KW-0378">Hydrolase</keyword>
<dbReference type="OrthoDB" id="9803420at2"/>
<proteinExistence type="inferred from homology"/>
<comment type="caution">
    <text evidence="16">The sequence shown here is derived from an EMBL/GenBank/DDBJ whole genome shotgun (WGS) entry which is preliminary data.</text>
</comment>
<feature type="binding site" evidence="12">
    <location>
        <position position="26"/>
    </location>
    <ligand>
        <name>a divalent metal cation</name>
        <dbReference type="ChEBI" id="CHEBI:60240"/>
    </ligand>
</feature>
<evidence type="ECO:0000256" key="13">
    <source>
        <dbReference type="RuleBase" id="RU003515"/>
    </source>
</evidence>
<dbReference type="SUPFAM" id="SSF53098">
    <property type="entry name" value="Ribonuclease H-like"/>
    <property type="match status" value="1"/>
</dbReference>
<gene>
    <name evidence="15" type="ORF">BJ972_001078</name>
    <name evidence="16" type="ORF">ESP50_04730</name>
</gene>
<comment type="cofactor">
    <cofactor evidence="12">
        <name>Mn(2+)</name>
        <dbReference type="ChEBI" id="CHEBI:29035"/>
    </cofactor>
    <cofactor evidence="12">
        <name>Mg(2+)</name>
        <dbReference type="ChEBI" id="CHEBI:18420"/>
    </cofactor>
    <text evidence="12">Manganese or magnesium. Binds 1 divalent metal ion per monomer in the absence of substrate. May bind a second metal ion after substrate binding.</text>
</comment>
<dbReference type="CDD" id="cd07182">
    <property type="entry name" value="RNase_HII_bacteria_HII_like"/>
    <property type="match status" value="1"/>
</dbReference>
<dbReference type="EMBL" id="JACCBI010000001">
    <property type="protein sequence ID" value="NYD66559.1"/>
    <property type="molecule type" value="Genomic_DNA"/>
</dbReference>
<evidence type="ECO:0000256" key="11">
    <source>
        <dbReference type="ARBA" id="ARBA00023211"/>
    </source>
</evidence>
<evidence type="ECO:0000313" key="16">
    <source>
        <dbReference type="EMBL" id="RXZ87230.1"/>
    </source>
</evidence>
<evidence type="ECO:0000256" key="12">
    <source>
        <dbReference type="PROSITE-ProRule" id="PRU01319"/>
    </source>
</evidence>
<feature type="binding site" evidence="12">
    <location>
        <position position="125"/>
    </location>
    <ligand>
        <name>a divalent metal cation</name>
        <dbReference type="ChEBI" id="CHEBI:60240"/>
    </ligand>
</feature>
<dbReference type="Pfam" id="PF01351">
    <property type="entry name" value="RNase_HII"/>
    <property type="match status" value="1"/>
</dbReference>
<evidence type="ECO:0000256" key="7">
    <source>
        <dbReference type="ARBA" id="ARBA00022722"/>
    </source>
</evidence>
<accession>A0A4Q2MDQ9</accession>
<evidence type="ECO:0000256" key="2">
    <source>
        <dbReference type="ARBA" id="ARBA00001946"/>
    </source>
</evidence>
<evidence type="ECO:0000256" key="1">
    <source>
        <dbReference type="ARBA" id="ARBA00000077"/>
    </source>
</evidence>
<dbReference type="GO" id="GO:0003723">
    <property type="term" value="F:RNA binding"/>
    <property type="evidence" value="ECO:0007669"/>
    <property type="project" value="UniProtKB-UniRule"/>
</dbReference>
<dbReference type="GO" id="GO:0043137">
    <property type="term" value="P:DNA replication, removal of RNA primer"/>
    <property type="evidence" value="ECO:0007669"/>
    <property type="project" value="TreeGrafter"/>
</dbReference>
<dbReference type="GO" id="GO:0006298">
    <property type="term" value="P:mismatch repair"/>
    <property type="evidence" value="ECO:0007669"/>
    <property type="project" value="TreeGrafter"/>
</dbReference>
<dbReference type="Proteomes" id="UP000292686">
    <property type="component" value="Unassembled WGS sequence"/>
</dbReference>
<protein>
    <recommendedName>
        <fullName evidence="13">Ribonuclease</fullName>
        <ecNumber evidence="13">3.1.26.4</ecNumber>
    </recommendedName>
</protein>
<dbReference type="PANTHER" id="PTHR10954:SF18">
    <property type="entry name" value="RIBONUCLEASE HII"/>
    <property type="match status" value="1"/>
</dbReference>
<reference evidence="16 17" key="1">
    <citation type="submission" date="2019-01" db="EMBL/GenBank/DDBJ databases">
        <title>Agromyces.</title>
        <authorList>
            <person name="Li J."/>
        </authorList>
    </citation>
    <scope>NUCLEOTIDE SEQUENCE [LARGE SCALE GENOMIC DNA]</scope>
    <source>
        <strain evidence="16 17">DSM 23870</strain>
    </source>
</reference>
<feature type="domain" description="RNase H type-2" evidence="14">
    <location>
        <begin position="20"/>
        <end position="214"/>
    </location>
</feature>
<dbReference type="EC" id="3.1.26.4" evidence="13"/>
<feature type="binding site" evidence="12">
    <location>
        <position position="27"/>
    </location>
    <ligand>
        <name>a divalent metal cation</name>
        <dbReference type="ChEBI" id="CHEBI:60240"/>
    </ligand>
</feature>
<comment type="catalytic activity">
    <reaction evidence="1 12 13">
        <text>Endonucleolytic cleavage to 5'-phosphomonoester.</text>
        <dbReference type="EC" id="3.1.26.4"/>
    </reaction>
</comment>
<dbReference type="InterPro" id="IPR024567">
    <property type="entry name" value="RNase_HII/HIII_dom"/>
</dbReference>
<dbReference type="Proteomes" id="UP000581087">
    <property type="component" value="Unassembled WGS sequence"/>
</dbReference>
<evidence type="ECO:0000256" key="6">
    <source>
        <dbReference type="ARBA" id="ARBA00022490"/>
    </source>
</evidence>
<name>A0A4Q2MDQ9_9MICO</name>
<dbReference type="InterPro" id="IPR012337">
    <property type="entry name" value="RNaseH-like_sf"/>
</dbReference>
<evidence type="ECO:0000313" key="17">
    <source>
        <dbReference type="Proteomes" id="UP000292686"/>
    </source>
</evidence>
<dbReference type="EMBL" id="SDPM01000002">
    <property type="protein sequence ID" value="RXZ87230.1"/>
    <property type="molecule type" value="Genomic_DNA"/>
</dbReference>
<organism evidence="16 17">
    <name type="scientific">Agromyces atrinae</name>
    <dbReference type="NCBI Taxonomy" id="592376"/>
    <lineage>
        <taxon>Bacteria</taxon>
        <taxon>Bacillati</taxon>
        <taxon>Actinomycetota</taxon>
        <taxon>Actinomycetes</taxon>
        <taxon>Micrococcales</taxon>
        <taxon>Microbacteriaceae</taxon>
        <taxon>Agromyces</taxon>
    </lineage>
</organism>
<keyword evidence="9 12" id="KW-0255">Endonuclease</keyword>
<dbReference type="AlphaFoldDB" id="A0A4Q2MDQ9"/>
<dbReference type="NCBIfam" id="NF000595">
    <property type="entry name" value="PRK00015.1-3"/>
    <property type="match status" value="1"/>
</dbReference>
<dbReference type="InterPro" id="IPR036397">
    <property type="entry name" value="RNaseH_sf"/>
</dbReference>
<keyword evidence="7 12" id="KW-0540">Nuclease</keyword>
<evidence type="ECO:0000256" key="9">
    <source>
        <dbReference type="ARBA" id="ARBA00022759"/>
    </source>
</evidence>
<keyword evidence="17" id="KW-1185">Reference proteome</keyword>
<dbReference type="GO" id="GO:0005737">
    <property type="term" value="C:cytoplasm"/>
    <property type="evidence" value="ECO:0007669"/>
    <property type="project" value="UniProtKB-SubCell"/>
</dbReference>